<name>A0AAD7GCD9_MYCRO</name>
<reference evidence="1" key="1">
    <citation type="submission" date="2023-03" db="EMBL/GenBank/DDBJ databases">
        <title>Massive genome expansion in bonnet fungi (Mycena s.s.) driven by repeated elements and novel gene families across ecological guilds.</title>
        <authorList>
            <consortium name="Lawrence Berkeley National Laboratory"/>
            <person name="Harder C.B."/>
            <person name="Miyauchi S."/>
            <person name="Viragh M."/>
            <person name="Kuo A."/>
            <person name="Thoen E."/>
            <person name="Andreopoulos B."/>
            <person name="Lu D."/>
            <person name="Skrede I."/>
            <person name="Drula E."/>
            <person name="Henrissat B."/>
            <person name="Morin E."/>
            <person name="Kohler A."/>
            <person name="Barry K."/>
            <person name="LaButti K."/>
            <person name="Morin E."/>
            <person name="Salamov A."/>
            <person name="Lipzen A."/>
            <person name="Mereny Z."/>
            <person name="Hegedus B."/>
            <person name="Baldrian P."/>
            <person name="Stursova M."/>
            <person name="Weitz H."/>
            <person name="Taylor A."/>
            <person name="Grigoriev I.V."/>
            <person name="Nagy L.G."/>
            <person name="Martin F."/>
            <person name="Kauserud H."/>
        </authorList>
    </citation>
    <scope>NUCLEOTIDE SEQUENCE</scope>
    <source>
        <strain evidence="1">CBHHK067</strain>
    </source>
</reference>
<accession>A0AAD7GCD9</accession>
<gene>
    <name evidence="1" type="ORF">B0H17DRAFT_1139484</name>
</gene>
<dbReference type="AlphaFoldDB" id="A0AAD7GCD9"/>
<evidence type="ECO:0000313" key="1">
    <source>
        <dbReference type="EMBL" id="KAJ7677601.1"/>
    </source>
</evidence>
<keyword evidence="2" id="KW-1185">Reference proteome</keyword>
<sequence>MAPMPSRFPRSYLPDCTLPRLVNFTTNFVSLPHVEFLERHRNQVRTLSLAVLPPPFRKQIDLEAIGSLPHFQSLKTVTCYAVMVSGIAYPCNASIEEMTIRWNESVIAANVLRQISRTNTRALKLELSLDTWSKSLFRNMVAEIPGLWSLSISLSAQIKHAYTSVNIAGAQSPSTSLVASLRPAFS</sequence>
<organism evidence="1 2">
    <name type="scientific">Mycena rosella</name>
    <name type="common">Pink bonnet</name>
    <name type="synonym">Agaricus rosellus</name>
    <dbReference type="NCBI Taxonomy" id="1033263"/>
    <lineage>
        <taxon>Eukaryota</taxon>
        <taxon>Fungi</taxon>
        <taxon>Dikarya</taxon>
        <taxon>Basidiomycota</taxon>
        <taxon>Agaricomycotina</taxon>
        <taxon>Agaricomycetes</taxon>
        <taxon>Agaricomycetidae</taxon>
        <taxon>Agaricales</taxon>
        <taxon>Marasmiineae</taxon>
        <taxon>Mycenaceae</taxon>
        <taxon>Mycena</taxon>
    </lineage>
</organism>
<protein>
    <submittedName>
        <fullName evidence="1">Uncharacterized protein</fullName>
    </submittedName>
</protein>
<comment type="caution">
    <text evidence="1">The sequence shown here is derived from an EMBL/GenBank/DDBJ whole genome shotgun (WGS) entry which is preliminary data.</text>
</comment>
<evidence type="ECO:0000313" key="2">
    <source>
        <dbReference type="Proteomes" id="UP001221757"/>
    </source>
</evidence>
<dbReference type="Proteomes" id="UP001221757">
    <property type="component" value="Unassembled WGS sequence"/>
</dbReference>
<proteinExistence type="predicted"/>
<dbReference type="EMBL" id="JARKIE010000136">
    <property type="protein sequence ID" value="KAJ7677601.1"/>
    <property type="molecule type" value="Genomic_DNA"/>
</dbReference>